<dbReference type="GO" id="GO:0003700">
    <property type="term" value="F:DNA-binding transcription factor activity"/>
    <property type="evidence" value="ECO:0007669"/>
    <property type="project" value="InterPro"/>
</dbReference>
<dbReference type="EMBL" id="ABEE02000017">
    <property type="protein sequence ID" value="EDP23737.1"/>
    <property type="molecule type" value="Genomic_DNA"/>
</dbReference>
<evidence type="ECO:0000256" key="2">
    <source>
        <dbReference type="ARBA" id="ARBA00023015"/>
    </source>
</evidence>
<evidence type="ECO:0000259" key="5">
    <source>
        <dbReference type="PROSITE" id="PS50931"/>
    </source>
</evidence>
<dbReference type="HOGENOM" id="CLU_039613_6_1_9"/>
<dbReference type="InterPro" id="IPR000847">
    <property type="entry name" value="LysR_HTH_N"/>
</dbReference>
<dbReference type="PANTHER" id="PTHR30126:SF64">
    <property type="entry name" value="HTH-TYPE TRANSCRIPTIONAL REGULATOR CITR"/>
    <property type="match status" value="1"/>
</dbReference>
<keyword evidence="2" id="KW-0805">Transcription regulation</keyword>
<accession>A8SN43</accession>
<sequence>MLKKCYNIKKYIKFTSKEDFMDFKQLETFITIVKTKSFTKTADVLYITQPSVTNHIQALESELNTSLFVRTRRSVTLTQAGSIVYKHALNILASYDEIIRDLDIYSQNLKGTLNICVSSVPRKIILPNLIEKFSKLFPDISFNISNDDSRTVIDSILVGETDFGIVGLKISNPKLIYTQIMDDHIVYVVNKDAYPDLKNYSVINIEDLSNDKIILREIGSGTRQIVEDELKRNNSLNVISNSVATIHDTNTILDLITKGVGSGFISQRMLNLSDFKDKVKILNIKNLYLNRKFYFVYNKNLQFSNINKIFKDFMMDEINELKKGLDINSI</sequence>
<dbReference type="Gene3D" id="3.40.190.290">
    <property type="match status" value="1"/>
</dbReference>
<dbReference type="Pfam" id="PF00126">
    <property type="entry name" value="HTH_1"/>
    <property type="match status" value="1"/>
</dbReference>
<dbReference type="InterPro" id="IPR036390">
    <property type="entry name" value="WH_DNA-bd_sf"/>
</dbReference>
<comment type="caution">
    <text evidence="6">The sequence shown here is derived from an EMBL/GenBank/DDBJ whole genome shotgun (WGS) entry which is preliminary data.</text>
</comment>
<reference evidence="6 7" key="1">
    <citation type="submission" date="2007-09" db="EMBL/GenBank/DDBJ databases">
        <title>Draft genome sequence of Peptostreptococcus micros (ATCC 33270).</title>
        <authorList>
            <person name="Sudarsanam P."/>
            <person name="Ley R."/>
            <person name="Guruge J."/>
            <person name="Turnbaugh P.J."/>
            <person name="Mahowald M."/>
            <person name="Liep D."/>
            <person name="Gordon J."/>
        </authorList>
    </citation>
    <scope>NUCLEOTIDE SEQUENCE [LARGE SCALE GENOMIC DNA]</scope>
    <source>
        <strain evidence="6 7">ATCC 33270</strain>
    </source>
</reference>
<dbReference type="GO" id="GO:0000976">
    <property type="term" value="F:transcription cis-regulatory region binding"/>
    <property type="evidence" value="ECO:0007669"/>
    <property type="project" value="TreeGrafter"/>
</dbReference>
<reference evidence="6 7" key="2">
    <citation type="submission" date="2007-09" db="EMBL/GenBank/DDBJ databases">
        <authorList>
            <person name="Fulton L."/>
            <person name="Clifton S."/>
            <person name="Fulton B."/>
            <person name="Xu J."/>
            <person name="Minx P."/>
            <person name="Pepin K.H."/>
            <person name="Johnson M."/>
            <person name="Thiruvilangam P."/>
            <person name="Bhonagiri V."/>
            <person name="Nash W.E."/>
            <person name="Mardis E.R."/>
            <person name="Wilson R.K."/>
        </authorList>
    </citation>
    <scope>NUCLEOTIDE SEQUENCE [LARGE SCALE GENOMIC DNA]</scope>
    <source>
        <strain evidence="6 7">ATCC 33270</strain>
    </source>
</reference>
<proteinExistence type="inferred from homology"/>
<comment type="similarity">
    <text evidence="1">Belongs to the LysR transcriptional regulatory family.</text>
</comment>
<evidence type="ECO:0000256" key="3">
    <source>
        <dbReference type="ARBA" id="ARBA00023125"/>
    </source>
</evidence>
<dbReference type="FunFam" id="1.10.10.10:FF:000001">
    <property type="entry name" value="LysR family transcriptional regulator"/>
    <property type="match status" value="1"/>
</dbReference>
<dbReference type="PROSITE" id="PS50931">
    <property type="entry name" value="HTH_LYSR"/>
    <property type="match status" value="1"/>
</dbReference>
<dbReference type="Gene3D" id="1.10.10.10">
    <property type="entry name" value="Winged helix-like DNA-binding domain superfamily/Winged helix DNA-binding domain"/>
    <property type="match status" value="1"/>
</dbReference>
<dbReference type="NCBIfam" id="NF040786">
    <property type="entry name" value="LysR_Sec_metab"/>
    <property type="match status" value="1"/>
</dbReference>
<keyword evidence="4" id="KW-0804">Transcription</keyword>
<name>A8SN43_9FIRM</name>
<dbReference type="eggNOG" id="COG0583">
    <property type="taxonomic scope" value="Bacteria"/>
</dbReference>
<dbReference type="SUPFAM" id="SSF53850">
    <property type="entry name" value="Periplasmic binding protein-like II"/>
    <property type="match status" value="1"/>
</dbReference>
<feature type="domain" description="HTH lysR-type" evidence="5">
    <location>
        <begin position="21"/>
        <end position="78"/>
    </location>
</feature>
<dbReference type="AlphaFoldDB" id="A8SN43"/>
<gene>
    <name evidence="6" type="ORF">PEPMIC_01543</name>
</gene>
<dbReference type="PRINTS" id="PR00039">
    <property type="entry name" value="HTHLYSR"/>
</dbReference>
<dbReference type="Pfam" id="PF03466">
    <property type="entry name" value="LysR_substrate"/>
    <property type="match status" value="1"/>
</dbReference>
<keyword evidence="3" id="KW-0238">DNA-binding</keyword>
<evidence type="ECO:0000313" key="7">
    <source>
        <dbReference type="Proteomes" id="UP000003162"/>
    </source>
</evidence>
<protein>
    <submittedName>
        <fullName evidence="6">LysR substrate binding domain protein</fullName>
    </submittedName>
</protein>
<dbReference type="InterPro" id="IPR005119">
    <property type="entry name" value="LysR_subst-bd"/>
</dbReference>
<organism evidence="6 7">
    <name type="scientific">Parvimonas micra ATCC 33270</name>
    <dbReference type="NCBI Taxonomy" id="411465"/>
    <lineage>
        <taxon>Bacteria</taxon>
        <taxon>Bacillati</taxon>
        <taxon>Bacillota</taxon>
        <taxon>Tissierellia</taxon>
        <taxon>Tissierellales</taxon>
        <taxon>Peptoniphilaceae</taxon>
        <taxon>Parvimonas</taxon>
    </lineage>
</organism>
<evidence type="ECO:0000256" key="1">
    <source>
        <dbReference type="ARBA" id="ARBA00009437"/>
    </source>
</evidence>
<evidence type="ECO:0000313" key="6">
    <source>
        <dbReference type="EMBL" id="EDP23737.1"/>
    </source>
</evidence>
<dbReference type="SUPFAM" id="SSF46785">
    <property type="entry name" value="Winged helix' DNA-binding domain"/>
    <property type="match status" value="1"/>
</dbReference>
<dbReference type="InterPro" id="IPR036388">
    <property type="entry name" value="WH-like_DNA-bd_sf"/>
</dbReference>
<dbReference type="InterPro" id="IPR047788">
    <property type="entry name" value="LysR-like_Sec_metab"/>
</dbReference>
<dbReference type="Proteomes" id="UP000003162">
    <property type="component" value="Unassembled WGS sequence"/>
</dbReference>
<evidence type="ECO:0000256" key="4">
    <source>
        <dbReference type="ARBA" id="ARBA00023163"/>
    </source>
</evidence>
<dbReference type="PANTHER" id="PTHR30126">
    <property type="entry name" value="HTH-TYPE TRANSCRIPTIONAL REGULATOR"/>
    <property type="match status" value="1"/>
</dbReference>